<sequence>MGYDDQNQSQDAPLKGHYGAMPSGYSLVHQPPLSAYDALRKGPYPALPSPPINGPYSAPPSPPINGPCSAPPSAYGVPLKGPYSAPPPAHGAPLHGPYVAPRPIYVAPPPVCPCVRNHHCQNQKPRPQQSDSKCEDFCKGW</sequence>
<feature type="compositionally biased region" description="Pro residues" evidence="1">
    <location>
        <begin position="45"/>
        <end position="65"/>
    </location>
</feature>
<feature type="region of interest" description="Disordered" evidence="1">
    <location>
        <begin position="119"/>
        <end position="141"/>
    </location>
</feature>
<gene>
    <name evidence="2" type="ORF">RHGRI_021547</name>
</gene>
<evidence type="ECO:0000256" key="1">
    <source>
        <dbReference type="SAM" id="MobiDB-lite"/>
    </source>
</evidence>
<organism evidence="2 3">
    <name type="scientific">Rhododendron griersonianum</name>
    <dbReference type="NCBI Taxonomy" id="479676"/>
    <lineage>
        <taxon>Eukaryota</taxon>
        <taxon>Viridiplantae</taxon>
        <taxon>Streptophyta</taxon>
        <taxon>Embryophyta</taxon>
        <taxon>Tracheophyta</taxon>
        <taxon>Spermatophyta</taxon>
        <taxon>Magnoliopsida</taxon>
        <taxon>eudicotyledons</taxon>
        <taxon>Gunneridae</taxon>
        <taxon>Pentapetalae</taxon>
        <taxon>asterids</taxon>
        <taxon>Ericales</taxon>
        <taxon>Ericaceae</taxon>
        <taxon>Ericoideae</taxon>
        <taxon>Rhodoreae</taxon>
        <taxon>Rhododendron</taxon>
    </lineage>
</organism>
<dbReference type="AlphaFoldDB" id="A0AAV6JQ97"/>
<feature type="compositionally biased region" description="Polar residues" evidence="1">
    <location>
        <begin position="1"/>
        <end position="11"/>
    </location>
</feature>
<protein>
    <submittedName>
        <fullName evidence="2">Uncharacterized protein</fullName>
    </submittedName>
</protein>
<feature type="region of interest" description="Disordered" evidence="1">
    <location>
        <begin position="1"/>
        <end position="21"/>
    </location>
</feature>
<accession>A0AAV6JQ97</accession>
<feature type="region of interest" description="Disordered" evidence="1">
    <location>
        <begin position="37"/>
        <end position="70"/>
    </location>
</feature>
<comment type="caution">
    <text evidence="2">The sequence shown here is derived from an EMBL/GenBank/DDBJ whole genome shotgun (WGS) entry which is preliminary data.</text>
</comment>
<dbReference type="Proteomes" id="UP000823749">
    <property type="component" value="Chromosome 7"/>
</dbReference>
<name>A0AAV6JQ97_9ERIC</name>
<evidence type="ECO:0000313" key="2">
    <source>
        <dbReference type="EMBL" id="KAG5541754.1"/>
    </source>
</evidence>
<dbReference type="EMBL" id="JACTNZ010000007">
    <property type="protein sequence ID" value="KAG5541754.1"/>
    <property type="molecule type" value="Genomic_DNA"/>
</dbReference>
<feature type="compositionally biased region" description="Polar residues" evidence="1">
    <location>
        <begin position="122"/>
        <end position="131"/>
    </location>
</feature>
<reference evidence="2" key="1">
    <citation type="submission" date="2020-08" db="EMBL/GenBank/DDBJ databases">
        <title>Plant Genome Project.</title>
        <authorList>
            <person name="Zhang R.-G."/>
        </authorList>
    </citation>
    <scope>NUCLEOTIDE SEQUENCE</scope>
    <source>
        <strain evidence="2">WSP0</strain>
        <tissue evidence="2">Leaf</tissue>
    </source>
</reference>
<keyword evidence="3" id="KW-1185">Reference proteome</keyword>
<proteinExistence type="predicted"/>
<evidence type="ECO:0000313" key="3">
    <source>
        <dbReference type="Proteomes" id="UP000823749"/>
    </source>
</evidence>
<feature type="compositionally biased region" description="Basic and acidic residues" evidence="1">
    <location>
        <begin position="132"/>
        <end position="141"/>
    </location>
</feature>